<reference evidence="2" key="1">
    <citation type="submission" date="2020-10" db="EMBL/GenBank/DDBJ databases">
        <authorList>
            <person name="Kikuchi T."/>
        </authorList>
    </citation>
    <scope>NUCLEOTIDE SEQUENCE</scope>
    <source>
        <strain evidence="2">NKZ352</strain>
    </source>
</reference>
<comment type="caution">
    <text evidence="2">The sequence shown here is derived from an EMBL/GenBank/DDBJ whole genome shotgun (WGS) entry which is preliminary data.</text>
</comment>
<evidence type="ECO:0000313" key="3">
    <source>
        <dbReference type="Proteomes" id="UP000835052"/>
    </source>
</evidence>
<dbReference type="EMBL" id="CAJGYM010000060">
    <property type="protein sequence ID" value="CAD6195774.1"/>
    <property type="molecule type" value="Genomic_DNA"/>
</dbReference>
<keyword evidence="1" id="KW-0732">Signal</keyword>
<dbReference type="AlphaFoldDB" id="A0A8S1HJ58"/>
<dbReference type="OrthoDB" id="5787624at2759"/>
<organism evidence="2 3">
    <name type="scientific">Caenorhabditis auriculariae</name>
    <dbReference type="NCBI Taxonomy" id="2777116"/>
    <lineage>
        <taxon>Eukaryota</taxon>
        <taxon>Metazoa</taxon>
        <taxon>Ecdysozoa</taxon>
        <taxon>Nematoda</taxon>
        <taxon>Chromadorea</taxon>
        <taxon>Rhabditida</taxon>
        <taxon>Rhabditina</taxon>
        <taxon>Rhabditomorpha</taxon>
        <taxon>Rhabditoidea</taxon>
        <taxon>Rhabditidae</taxon>
        <taxon>Peloderinae</taxon>
        <taxon>Caenorhabditis</taxon>
    </lineage>
</organism>
<gene>
    <name evidence="2" type="ORF">CAUJ_LOCUS11693</name>
</gene>
<evidence type="ECO:0000313" key="2">
    <source>
        <dbReference type="EMBL" id="CAD6195774.1"/>
    </source>
</evidence>
<feature type="chain" id="PRO_5035898362" evidence="1">
    <location>
        <begin position="18"/>
        <end position="135"/>
    </location>
</feature>
<proteinExistence type="predicted"/>
<name>A0A8S1HJ58_9PELO</name>
<feature type="signal peptide" evidence="1">
    <location>
        <begin position="1"/>
        <end position="17"/>
    </location>
</feature>
<sequence length="135" mass="14755">MLLALLLAVVSAVFVNAGSVGECRTECVERNVAKIVRVHLKEGLVMVGLCSNGTVNDDGKSLVTPYVCDRSTGVWTFDRQDEEGQVEFTVDCPPPVQFPDELLATCPKSEQKLLEDLDFSFDQNELGSGQAIDFQ</sequence>
<accession>A0A8S1HJ58</accession>
<evidence type="ECO:0000256" key="1">
    <source>
        <dbReference type="SAM" id="SignalP"/>
    </source>
</evidence>
<dbReference type="Proteomes" id="UP000835052">
    <property type="component" value="Unassembled WGS sequence"/>
</dbReference>
<keyword evidence="3" id="KW-1185">Reference proteome</keyword>
<protein>
    <submittedName>
        <fullName evidence="2">Uncharacterized protein</fullName>
    </submittedName>
</protein>